<feature type="domain" description="HIT" evidence="2">
    <location>
        <begin position="7"/>
        <end position="114"/>
    </location>
</feature>
<dbReference type="RefSeq" id="WP_029270881.1">
    <property type="nucleotide sequence ID" value="NZ_JAGIKX010000038.1"/>
</dbReference>
<dbReference type="PROSITE" id="PS51084">
    <property type="entry name" value="HIT_2"/>
    <property type="match status" value="1"/>
</dbReference>
<organism evidence="3 4">
    <name type="scientific">Virgibacillus alimentarius</name>
    <dbReference type="NCBI Taxonomy" id="698769"/>
    <lineage>
        <taxon>Bacteria</taxon>
        <taxon>Bacillati</taxon>
        <taxon>Bacillota</taxon>
        <taxon>Bacilli</taxon>
        <taxon>Bacillales</taxon>
        <taxon>Bacillaceae</taxon>
        <taxon>Virgibacillus</taxon>
    </lineage>
</organism>
<dbReference type="InterPro" id="IPR039384">
    <property type="entry name" value="HINT"/>
</dbReference>
<dbReference type="PANTHER" id="PTHR46648">
    <property type="entry name" value="HIT FAMILY PROTEIN 1"/>
    <property type="match status" value="1"/>
</dbReference>
<keyword evidence="4" id="KW-1185">Reference proteome</keyword>
<gene>
    <name evidence="3" type="ORF">J2Z81_002818</name>
</gene>
<dbReference type="EMBL" id="JAGIKX010000038">
    <property type="protein sequence ID" value="MBP2258833.1"/>
    <property type="molecule type" value="Genomic_DNA"/>
</dbReference>
<dbReference type="InterPro" id="IPR019808">
    <property type="entry name" value="Histidine_triad_CS"/>
</dbReference>
<dbReference type="PRINTS" id="PR00332">
    <property type="entry name" value="HISTRIAD"/>
</dbReference>
<comment type="caution">
    <text evidence="3">The sequence shown here is derived from an EMBL/GenBank/DDBJ whole genome shotgun (WGS) entry which is preliminary data.</text>
</comment>
<dbReference type="Gene3D" id="3.30.428.10">
    <property type="entry name" value="HIT-like"/>
    <property type="match status" value="1"/>
</dbReference>
<dbReference type="InterPro" id="IPR011146">
    <property type="entry name" value="HIT-like"/>
</dbReference>
<name>A0ABS4SBD4_9BACI</name>
<dbReference type="InterPro" id="IPR001310">
    <property type="entry name" value="Histidine_triad_HIT"/>
</dbReference>
<reference evidence="3 4" key="1">
    <citation type="submission" date="2021-03" db="EMBL/GenBank/DDBJ databases">
        <title>Genomic Encyclopedia of Type Strains, Phase IV (KMG-IV): sequencing the most valuable type-strain genomes for metagenomic binning, comparative biology and taxonomic classification.</title>
        <authorList>
            <person name="Goeker M."/>
        </authorList>
    </citation>
    <scope>NUCLEOTIDE SEQUENCE [LARGE SCALE GENOMIC DNA]</scope>
    <source>
        <strain evidence="3 4">DSM 25790</strain>
    </source>
</reference>
<dbReference type="PANTHER" id="PTHR46648:SF1">
    <property type="entry name" value="ADENOSINE 5'-MONOPHOSPHORAMIDASE HNT1"/>
    <property type="match status" value="1"/>
</dbReference>
<dbReference type="Pfam" id="PF01230">
    <property type="entry name" value="HIT"/>
    <property type="match status" value="1"/>
</dbReference>
<dbReference type="SUPFAM" id="SSF54197">
    <property type="entry name" value="HIT-like"/>
    <property type="match status" value="1"/>
</dbReference>
<evidence type="ECO:0000313" key="4">
    <source>
        <dbReference type="Proteomes" id="UP001519294"/>
    </source>
</evidence>
<evidence type="ECO:0000313" key="3">
    <source>
        <dbReference type="EMBL" id="MBP2258833.1"/>
    </source>
</evidence>
<proteinExistence type="predicted"/>
<evidence type="ECO:0000259" key="2">
    <source>
        <dbReference type="PROSITE" id="PS51084"/>
    </source>
</evidence>
<sequence length="143" mass="16324">MDHQDCIFCKIINGEMPSAKVYEDEHVYAFLDISQVTKGHTLVIPKKHTKDLYDTPPEVAGELFARIPRIANAIKETYQPVGINLLNNNEKGAGQVIFHLHIHIIPRYEDDGFSFKGENHTDEYSLENLQQMAKEISKELSDN</sequence>
<evidence type="ECO:0000256" key="1">
    <source>
        <dbReference type="PROSITE-ProRule" id="PRU00464"/>
    </source>
</evidence>
<feature type="short sequence motif" description="Histidine triad motif" evidence="1">
    <location>
        <begin position="99"/>
        <end position="103"/>
    </location>
</feature>
<dbReference type="CDD" id="cd01277">
    <property type="entry name" value="HINT_subgroup"/>
    <property type="match status" value="1"/>
</dbReference>
<dbReference type="PROSITE" id="PS00892">
    <property type="entry name" value="HIT_1"/>
    <property type="match status" value="1"/>
</dbReference>
<dbReference type="InterPro" id="IPR036265">
    <property type="entry name" value="HIT-like_sf"/>
</dbReference>
<protein>
    <submittedName>
        <fullName evidence="3">Histidine triad (HIT) family protein</fullName>
    </submittedName>
</protein>
<accession>A0ABS4SBD4</accession>
<dbReference type="Proteomes" id="UP001519294">
    <property type="component" value="Unassembled WGS sequence"/>
</dbReference>